<reference evidence="3" key="1">
    <citation type="submission" date="2021-03" db="EMBL/GenBank/DDBJ databases">
        <authorList>
            <consortium name="Genoscope - CEA"/>
            <person name="William W."/>
        </authorList>
    </citation>
    <scope>NUCLEOTIDE SEQUENCE</scope>
    <source>
        <strain evidence="3">Doubled-haploid Pahang</strain>
    </source>
</reference>
<sequence>MPPPPARTSLSMTTPWPGREGSSPGRLPGRAVVPKKEEKEGCCIFLMVVISWYVIVGFVFISYITLLASTGMRPSFLMGSLEPW</sequence>
<evidence type="ECO:0000313" key="3">
    <source>
        <dbReference type="EMBL" id="CAG1831241.1"/>
    </source>
</evidence>
<keyword evidence="2" id="KW-0472">Membrane</keyword>
<evidence type="ECO:0000313" key="5">
    <source>
        <dbReference type="Proteomes" id="UP000012960"/>
    </source>
</evidence>
<dbReference type="EnsemblPlants" id="Ma08_t11440.1">
    <property type="protein sequence ID" value="Ma08_p11440.1"/>
    <property type="gene ID" value="Ma08_g11440"/>
</dbReference>
<keyword evidence="2" id="KW-0812">Transmembrane</keyword>
<protein>
    <submittedName>
        <fullName evidence="3">(wild Malaysian banana) hypothetical protein</fullName>
    </submittedName>
</protein>
<keyword evidence="5" id="KW-1185">Reference proteome</keyword>
<feature type="transmembrane region" description="Helical" evidence="2">
    <location>
        <begin position="44"/>
        <end position="68"/>
    </location>
</feature>
<dbReference type="InParanoid" id="A0A804K5G5"/>
<dbReference type="Proteomes" id="UP000012960">
    <property type="component" value="Unplaced"/>
</dbReference>
<evidence type="ECO:0000256" key="2">
    <source>
        <dbReference type="SAM" id="Phobius"/>
    </source>
</evidence>
<keyword evidence="2" id="KW-1133">Transmembrane helix</keyword>
<gene>
    <name evidence="3" type="ORF">GSMUA_344950.1</name>
</gene>
<accession>A0A804K5G5</accession>
<reference evidence="4" key="2">
    <citation type="submission" date="2021-05" db="UniProtKB">
        <authorList>
            <consortium name="EnsemblPlants"/>
        </authorList>
    </citation>
    <scope>IDENTIFICATION</scope>
    <source>
        <strain evidence="4">subsp. malaccensis</strain>
    </source>
</reference>
<proteinExistence type="predicted"/>
<dbReference type="Gramene" id="Ma08_t11440.1">
    <property type="protein sequence ID" value="Ma08_p11440.1"/>
    <property type="gene ID" value="Ma08_g11440"/>
</dbReference>
<evidence type="ECO:0000256" key="1">
    <source>
        <dbReference type="SAM" id="MobiDB-lite"/>
    </source>
</evidence>
<dbReference type="EMBL" id="HG996472">
    <property type="protein sequence ID" value="CAG1831241.1"/>
    <property type="molecule type" value="Genomic_DNA"/>
</dbReference>
<name>A0A804K5G5_MUSAM</name>
<evidence type="ECO:0000313" key="4">
    <source>
        <dbReference type="EnsemblPlants" id="Ma08_p11440.1"/>
    </source>
</evidence>
<feature type="region of interest" description="Disordered" evidence="1">
    <location>
        <begin position="1"/>
        <end position="32"/>
    </location>
</feature>
<organism evidence="4 5">
    <name type="scientific">Musa acuminata subsp. malaccensis</name>
    <name type="common">Wild banana</name>
    <name type="synonym">Musa malaccensis</name>
    <dbReference type="NCBI Taxonomy" id="214687"/>
    <lineage>
        <taxon>Eukaryota</taxon>
        <taxon>Viridiplantae</taxon>
        <taxon>Streptophyta</taxon>
        <taxon>Embryophyta</taxon>
        <taxon>Tracheophyta</taxon>
        <taxon>Spermatophyta</taxon>
        <taxon>Magnoliopsida</taxon>
        <taxon>Liliopsida</taxon>
        <taxon>Zingiberales</taxon>
        <taxon>Musaceae</taxon>
        <taxon>Musa</taxon>
    </lineage>
</organism>
<dbReference type="AlphaFoldDB" id="A0A804K5G5"/>